<proteinExistence type="inferred from homology"/>
<evidence type="ECO:0000256" key="3">
    <source>
        <dbReference type="SAM" id="MobiDB-lite"/>
    </source>
</evidence>
<dbReference type="AlphaFoldDB" id="A0A0E3BLU3"/>
<dbReference type="GO" id="GO:0004888">
    <property type="term" value="F:transmembrane signaling receptor activity"/>
    <property type="evidence" value="ECO:0007669"/>
    <property type="project" value="TreeGrafter"/>
</dbReference>
<gene>
    <name evidence="4" type="ORF">P245_08525</name>
</gene>
<keyword evidence="1" id="KW-0488">Methylation</keyword>
<reference evidence="4 5" key="1">
    <citation type="submission" date="2013-09" db="EMBL/GenBank/DDBJ databases">
        <title>High correlation between genotypes and phenotypes of environmental bacteria Comamonas testosteroni strains.</title>
        <authorList>
            <person name="Liu L."/>
            <person name="Zhu W."/>
            <person name="Xia X."/>
            <person name="Xu B."/>
            <person name="Luo M."/>
            <person name="Wang G."/>
        </authorList>
    </citation>
    <scope>NUCLEOTIDE SEQUENCE [LARGE SCALE GENOMIC DNA]</scope>
    <source>
        <strain evidence="4 5">JL14</strain>
    </source>
</reference>
<feature type="region of interest" description="Disordered" evidence="3">
    <location>
        <begin position="76"/>
        <end position="104"/>
    </location>
</feature>
<dbReference type="Proteomes" id="UP000029567">
    <property type="component" value="Unassembled WGS sequence"/>
</dbReference>
<protein>
    <submittedName>
        <fullName evidence="4">Chemotaxis protein</fullName>
    </submittedName>
</protein>
<evidence type="ECO:0000256" key="2">
    <source>
        <dbReference type="ARBA" id="ARBA00029447"/>
    </source>
</evidence>
<feature type="compositionally biased region" description="Low complexity" evidence="3">
    <location>
        <begin position="76"/>
        <end position="85"/>
    </location>
</feature>
<comment type="similarity">
    <text evidence="2">Belongs to the methyl-accepting chemotaxis (MCP) protein family.</text>
</comment>
<dbReference type="PANTHER" id="PTHR43531:SF14">
    <property type="entry name" value="METHYL-ACCEPTING CHEMOTAXIS PROTEIN I-RELATED"/>
    <property type="match status" value="1"/>
</dbReference>
<dbReference type="EMBL" id="AWTN01000084">
    <property type="protein sequence ID" value="KGG93182.1"/>
    <property type="molecule type" value="Genomic_DNA"/>
</dbReference>
<dbReference type="InterPro" id="IPR051310">
    <property type="entry name" value="MCP_chemotaxis"/>
</dbReference>
<feature type="non-terminal residue" evidence="4">
    <location>
        <position position="1"/>
    </location>
</feature>
<sequence length="104" mass="11075">VNQAVSNLDQMTQQNAALVEESSAAALSMQEQARRLAEVVSVFKLERNAEAFTTVSAVLPKPLAMIKALNPAAHPAVAAPRPVASRSKEQSLASTAEDDSWAQF</sequence>
<organism evidence="4 5">
    <name type="scientific">Comamonas thiooxydans</name>
    <dbReference type="NCBI Taxonomy" id="363952"/>
    <lineage>
        <taxon>Bacteria</taxon>
        <taxon>Pseudomonadati</taxon>
        <taxon>Pseudomonadota</taxon>
        <taxon>Betaproteobacteria</taxon>
        <taxon>Burkholderiales</taxon>
        <taxon>Comamonadaceae</taxon>
        <taxon>Comamonas</taxon>
    </lineage>
</organism>
<dbReference type="PANTHER" id="PTHR43531">
    <property type="entry name" value="PROTEIN ICFG"/>
    <property type="match status" value="1"/>
</dbReference>
<dbReference type="SUPFAM" id="SSF58104">
    <property type="entry name" value="Methyl-accepting chemotaxis protein (MCP) signaling domain"/>
    <property type="match status" value="1"/>
</dbReference>
<comment type="caution">
    <text evidence="4">The sequence shown here is derived from an EMBL/GenBank/DDBJ whole genome shotgun (WGS) entry which is preliminary data.</text>
</comment>
<dbReference type="GO" id="GO:0005886">
    <property type="term" value="C:plasma membrane"/>
    <property type="evidence" value="ECO:0007669"/>
    <property type="project" value="TreeGrafter"/>
</dbReference>
<evidence type="ECO:0000313" key="5">
    <source>
        <dbReference type="Proteomes" id="UP000029567"/>
    </source>
</evidence>
<accession>A0A0E3BLU3</accession>
<name>A0A0E3BLU3_9BURK</name>
<evidence type="ECO:0000256" key="1">
    <source>
        <dbReference type="ARBA" id="ARBA00022481"/>
    </source>
</evidence>
<dbReference type="GO" id="GO:0006935">
    <property type="term" value="P:chemotaxis"/>
    <property type="evidence" value="ECO:0007669"/>
    <property type="project" value="TreeGrafter"/>
</dbReference>
<evidence type="ECO:0000313" key="4">
    <source>
        <dbReference type="EMBL" id="KGG93182.1"/>
    </source>
</evidence>